<accession>A0A1W0E935</accession>
<reference evidence="4 5" key="1">
    <citation type="journal article" date="2017" name="Environ. Microbiol.">
        <title>Decay of the glycolytic pathway and adaptation to intranuclear parasitism within Enterocytozoonidae microsporidia.</title>
        <authorList>
            <person name="Wiredu Boakye D."/>
            <person name="Jaroenlak P."/>
            <person name="Prachumwat A."/>
            <person name="Williams T.A."/>
            <person name="Bateman K.S."/>
            <person name="Itsathitphaisarn O."/>
            <person name="Sritunyalucksana K."/>
            <person name="Paszkiewicz K.H."/>
            <person name="Moore K.A."/>
            <person name="Stentiford G.D."/>
            <person name="Williams B.A."/>
        </authorList>
    </citation>
    <scope>NUCLEOTIDE SEQUENCE [LARGE SCALE GENOMIC DNA]</scope>
    <source>
        <strain evidence="4 5">TH1</strain>
    </source>
</reference>
<dbReference type="EMBL" id="MNPJ01000002">
    <property type="protein sequence ID" value="OQS55767.1"/>
    <property type="molecule type" value="Genomic_DNA"/>
</dbReference>
<dbReference type="Gene3D" id="2.40.160.50">
    <property type="entry name" value="membrane protein fhac: a member of the omp85/tpsb transporter family"/>
    <property type="match status" value="1"/>
</dbReference>
<sequence>MFGKTFSNFKKTKLSFLREIEQISKDNDALRSNLMNLDIFSNVLINKNKVTLTEKPNEVRATCNNIRNKQLFINLPNVFGKAEHFNFMCEIGENKENHKIINEEDNKKDYYVKSIRAILNKFNINSFLMEISKPHITNFGVFKHNSYIAKTKLCVKQKETELNKILFNTKSVLFGVEKLSSNSNAKSSLMFGIEKINENVFRIIEGGFRLPGIDFSFKSGNCSNKIKNSSSDESLLEQNMIKNYDKTENTPNKKYTEIAKDMFENQIKENLMFYIKKLNLNNSFLKINAKKNIRKECNRFYINLMLEAGKILDIGAFCQSKITDNNTPKLSYLDRYFASIRGYKSNAITPINANKKQGGTTFFKMSFEGGMKIFKKIKAFAFFDAAACTNKPFIQTLKQLDDKESTSIGKSIGIGIKIQDTVSFIYAVPLTKSIETEKYQFGMDMKF</sequence>
<dbReference type="STRING" id="646526.A0A1W0E935"/>
<dbReference type="InterPro" id="IPR000184">
    <property type="entry name" value="Bac_surfAg_D15"/>
</dbReference>
<evidence type="ECO:0000259" key="3">
    <source>
        <dbReference type="Pfam" id="PF01103"/>
    </source>
</evidence>
<organism evidence="4 5">
    <name type="scientific">Ecytonucleospora hepatopenaei</name>
    <dbReference type="NCBI Taxonomy" id="646526"/>
    <lineage>
        <taxon>Eukaryota</taxon>
        <taxon>Fungi</taxon>
        <taxon>Fungi incertae sedis</taxon>
        <taxon>Microsporidia</taxon>
        <taxon>Enterocytozoonidae</taxon>
        <taxon>Ecytonucleospora</taxon>
    </lineage>
</organism>
<evidence type="ECO:0000313" key="5">
    <source>
        <dbReference type="Proteomes" id="UP000192758"/>
    </source>
</evidence>
<keyword evidence="5" id="KW-1185">Reference proteome</keyword>
<protein>
    <recommendedName>
        <fullName evidence="3">Bacterial surface antigen (D15) domain-containing protein</fullName>
    </recommendedName>
</protein>
<name>A0A1W0E935_9MICR</name>
<evidence type="ECO:0000313" key="4">
    <source>
        <dbReference type="EMBL" id="OQS55767.1"/>
    </source>
</evidence>
<comment type="caution">
    <text evidence="4">The sequence shown here is derived from an EMBL/GenBank/DDBJ whole genome shotgun (WGS) entry which is preliminary data.</text>
</comment>
<dbReference type="VEuPathDB" id="MicrosporidiaDB:EHP00_484"/>
<evidence type="ECO:0000256" key="1">
    <source>
        <dbReference type="ARBA" id="ARBA00004370"/>
    </source>
</evidence>
<evidence type="ECO:0000256" key="2">
    <source>
        <dbReference type="ARBA" id="ARBA00023136"/>
    </source>
</evidence>
<comment type="subcellular location">
    <subcellularLocation>
        <location evidence="1">Membrane</location>
    </subcellularLocation>
</comment>
<dbReference type="Proteomes" id="UP000192758">
    <property type="component" value="Unassembled WGS sequence"/>
</dbReference>
<gene>
    <name evidence="4" type="ORF">EHP00_484</name>
</gene>
<dbReference type="Pfam" id="PF01103">
    <property type="entry name" value="Omp85"/>
    <property type="match status" value="1"/>
</dbReference>
<dbReference type="OrthoDB" id="2189193at2759"/>
<proteinExistence type="predicted"/>
<dbReference type="AlphaFoldDB" id="A0A1W0E935"/>
<keyword evidence="2" id="KW-0472">Membrane</keyword>
<dbReference type="GO" id="GO:0019867">
    <property type="term" value="C:outer membrane"/>
    <property type="evidence" value="ECO:0007669"/>
    <property type="project" value="InterPro"/>
</dbReference>
<feature type="domain" description="Bacterial surface antigen (D15)" evidence="3">
    <location>
        <begin position="330"/>
        <end position="443"/>
    </location>
</feature>